<evidence type="ECO:0000256" key="1">
    <source>
        <dbReference type="SAM" id="Phobius"/>
    </source>
</evidence>
<reference evidence="2" key="1">
    <citation type="submission" date="2022-11" db="EMBL/GenBank/DDBJ databases">
        <authorList>
            <person name="Graham C."/>
            <person name="Newman J.D."/>
        </authorList>
    </citation>
    <scope>NUCLEOTIDE SEQUENCE</scope>
    <source>
        <strain evidence="2">DSM 19486</strain>
    </source>
</reference>
<feature type="transmembrane region" description="Helical" evidence="1">
    <location>
        <begin position="43"/>
        <end position="66"/>
    </location>
</feature>
<evidence type="ECO:0000313" key="2">
    <source>
        <dbReference type="EMBL" id="MCX3264574.1"/>
    </source>
</evidence>
<feature type="transmembrane region" description="Helical" evidence="1">
    <location>
        <begin position="143"/>
        <end position="162"/>
    </location>
</feature>
<organism evidence="2 3">
    <name type="scientific">Pedobacter agri</name>
    <dbReference type="NCBI Taxonomy" id="454586"/>
    <lineage>
        <taxon>Bacteria</taxon>
        <taxon>Pseudomonadati</taxon>
        <taxon>Bacteroidota</taxon>
        <taxon>Sphingobacteriia</taxon>
        <taxon>Sphingobacteriales</taxon>
        <taxon>Sphingobacteriaceae</taxon>
        <taxon>Pedobacter</taxon>
    </lineage>
</organism>
<feature type="transmembrane region" description="Helical" evidence="1">
    <location>
        <begin position="9"/>
        <end position="28"/>
    </location>
</feature>
<protein>
    <submittedName>
        <fullName evidence="2">Pr6Pr family membrane protein</fullName>
    </submittedName>
</protein>
<dbReference type="EMBL" id="JAPJUH010000002">
    <property type="protein sequence ID" value="MCX3264574.1"/>
    <property type="molecule type" value="Genomic_DNA"/>
</dbReference>
<comment type="caution">
    <text evidence="2">The sequence shown here is derived from an EMBL/GenBank/DDBJ whole genome shotgun (WGS) entry which is preliminary data.</text>
</comment>
<dbReference type="NCBIfam" id="NF038065">
    <property type="entry name" value="Pr6Pr"/>
    <property type="match status" value="1"/>
</dbReference>
<keyword evidence="1" id="KW-0472">Membrane</keyword>
<keyword evidence="1" id="KW-0812">Transmembrane</keyword>
<sequence>MISSPASKTYVAFGAVIIWFSILLQFYVSLQQANFHLIETLKLFLSFFTVTTNILLGFCLLSLWLVKEKNLGVFFSKPSTLTALTVYILVVGLIYNVLLRGLLHPTGWARIADELLHVASPLIFLGFWIFFVDKTKLTYKSALTWLIYPIAYIVFIVIRGYLINLYPYPFINVVNLGYPKAVLNAFFCVVLFWLLSILLIWIGKKTVKH</sequence>
<dbReference type="AlphaFoldDB" id="A0A9X3DBJ7"/>
<feature type="transmembrane region" description="Helical" evidence="1">
    <location>
        <begin position="78"/>
        <end position="95"/>
    </location>
</feature>
<keyword evidence="1" id="KW-1133">Transmembrane helix</keyword>
<accession>A0A9X3DBJ7</accession>
<evidence type="ECO:0000313" key="3">
    <source>
        <dbReference type="Proteomes" id="UP001142592"/>
    </source>
</evidence>
<name>A0A9X3DBJ7_9SPHI</name>
<feature type="transmembrane region" description="Helical" evidence="1">
    <location>
        <begin position="182"/>
        <end position="202"/>
    </location>
</feature>
<feature type="transmembrane region" description="Helical" evidence="1">
    <location>
        <begin position="115"/>
        <end position="131"/>
    </location>
</feature>
<gene>
    <name evidence="2" type="ORF">OQZ29_07450</name>
</gene>
<dbReference type="Proteomes" id="UP001142592">
    <property type="component" value="Unassembled WGS sequence"/>
</dbReference>
<proteinExistence type="predicted"/>
<dbReference type="RefSeq" id="WP_266268725.1">
    <property type="nucleotide sequence ID" value="NZ_JAPJUH010000002.1"/>
</dbReference>
<dbReference type="InterPro" id="IPR049713">
    <property type="entry name" value="Pr6Pr-like"/>
</dbReference>
<keyword evidence="3" id="KW-1185">Reference proteome</keyword>